<gene>
    <name evidence="1" type="ORF">B0F87_105180</name>
</gene>
<dbReference type="Proteomes" id="UP000240010">
    <property type="component" value="Unassembled WGS sequence"/>
</dbReference>
<comment type="caution">
    <text evidence="1">The sequence shown here is derived from an EMBL/GenBank/DDBJ whole genome shotgun (WGS) entry which is preliminary data.</text>
</comment>
<organism evidence="1 2">
    <name type="scientific">Methylobacter tundripaludum</name>
    <dbReference type="NCBI Taxonomy" id="173365"/>
    <lineage>
        <taxon>Bacteria</taxon>
        <taxon>Pseudomonadati</taxon>
        <taxon>Pseudomonadota</taxon>
        <taxon>Gammaproteobacteria</taxon>
        <taxon>Methylococcales</taxon>
        <taxon>Methylococcaceae</taxon>
        <taxon>Methylobacter</taxon>
    </lineage>
</organism>
<evidence type="ECO:0008006" key="3">
    <source>
        <dbReference type="Google" id="ProtNLM"/>
    </source>
</evidence>
<proteinExistence type="predicted"/>
<accession>A0A2S6HE16</accession>
<dbReference type="EMBL" id="PTIZ01000005">
    <property type="protein sequence ID" value="PPK75708.1"/>
    <property type="molecule type" value="Genomic_DNA"/>
</dbReference>
<protein>
    <recommendedName>
        <fullName evidence="3">Glycosyltransferase involved in cell wall biosynthesis</fullName>
    </recommendedName>
</protein>
<dbReference type="Gene3D" id="3.40.50.2000">
    <property type="entry name" value="Glycogen Phosphorylase B"/>
    <property type="match status" value="1"/>
</dbReference>
<name>A0A2S6HE16_9GAMM</name>
<reference evidence="1 2" key="1">
    <citation type="submission" date="2018-02" db="EMBL/GenBank/DDBJ databases">
        <title>Subsurface microbial communities from deep shales in Ohio and West Virginia, USA.</title>
        <authorList>
            <person name="Wrighton K."/>
        </authorList>
    </citation>
    <scope>NUCLEOTIDE SEQUENCE [LARGE SCALE GENOMIC DNA]</scope>
    <source>
        <strain evidence="1 2">OWC-DMM</strain>
    </source>
</reference>
<evidence type="ECO:0000313" key="1">
    <source>
        <dbReference type="EMBL" id="PPK75708.1"/>
    </source>
</evidence>
<dbReference type="RefSeq" id="WP_104428925.1">
    <property type="nucleotide sequence ID" value="NZ_PTIZ01000005.1"/>
</dbReference>
<dbReference type="AlphaFoldDB" id="A0A2S6HE16"/>
<evidence type="ECO:0000313" key="2">
    <source>
        <dbReference type="Proteomes" id="UP000240010"/>
    </source>
</evidence>
<sequence>MTNFNAANTRFCDLLTLAEDCYQGGDFLAAARLVQFAAFHAFPANVGLFGSPRLEQLLLDIAKRIPNASADSKPAAVEKSRHVLHVLSYAKPIGGDSRFVWRWMQEDINSQHSLAITLQSDIKDTYDVPEIFVKSAKQSGGFVKVLSSPTSNPLDQALELRMLCQNVDVVVLHLYPYDIIPVLALGAGCNSVRVLFINHSDHTFWVGASVAHCVVHLRQQWSDFLRKRRGLRLEYNPILPIPIVPMHTSMPRVEAKRLLGYDSDVVLLLTIASPFKYFATNHIAFLDLVVPILIDFPQTVLIAVGPEAKGAWLSASSQTNGRVVPLGRRWDNEILYAAADIYLDSVPFSSITSLLEAGSHEIPLLGYSPANLDLKLLGPGAPGLENTMLMADDAESYKSMLVKLISDEAFRCQQGRSAKKEILSLHTGINWSRIVNDLYQKLEKIDDRGCILDNIDTFNPGELDSALVQLYDQVQGRQHIRQLIGDYIGTLPYRSRLTLTWQLYLIGFDLCYLNLLPPAVDRLIRFAGRRVKNTLRHIFS</sequence>
<dbReference type="SUPFAM" id="SSF53756">
    <property type="entry name" value="UDP-Glycosyltransferase/glycogen phosphorylase"/>
    <property type="match status" value="1"/>
</dbReference>